<dbReference type="EMBL" id="LUTY01002661">
    <property type="protein sequence ID" value="OAD19798.1"/>
    <property type="molecule type" value="Genomic_DNA"/>
</dbReference>
<sequence length="411" mass="46940">MHIRGLDWERSFQYKIPNTVKPGLYSLLLSAEGQEPFAIPMIVSTRARGYKTKLLVLASTNTWQSYNIWGGRSRYRSFENDVSPNFMTLPKNPLARLKRAIFNRIPDQSKAMLRKWLGMKPVSYEWRFQKLTIHRPFTNCQLEGDNWIEPFTNHLAGGEWRLLAWLEKENIQYDIISGAELHQTPDILKHYKAIIFSTHCEYWTREMYEGIKKYHENNQLWLLNLSGNTMYREIEFFDDGSTRCVSLSFANSCADETQLLGVRFSMADYSTCAPYKILKPEHWAFKGLPINKEFPFFGGISLNQNTLKKYSRYDPGRPGVENGLCGMGASGWETDKLSRTAPKDFQIIAKGTNPRGGADMVVREPHGTKKRGGVFSASSLVFSGSLGVDFVCSLIVKNVIDRALDGPESKL</sequence>
<keyword evidence="3" id="KW-1185">Reference proteome</keyword>
<dbReference type="InterPro" id="IPR046540">
    <property type="entry name" value="DMFA2_C"/>
</dbReference>
<dbReference type="Pfam" id="PF20254">
    <property type="entry name" value="DMFA2_C"/>
    <property type="match status" value="1"/>
</dbReference>
<accession>A0A176RVQ5</accession>
<evidence type="ECO:0000259" key="1">
    <source>
        <dbReference type="Pfam" id="PF20254"/>
    </source>
</evidence>
<proteinExistence type="predicted"/>
<dbReference type="Proteomes" id="UP000076962">
    <property type="component" value="Unassembled WGS sequence"/>
</dbReference>
<dbReference type="SUPFAM" id="SSF52317">
    <property type="entry name" value="Class I glutamine amidotransferase-like"/>
    <property type="match status" value="1"/>
</dbReference>
<feature type="domain" description="N,N-dimethylformamidase beta subunit-like C-terminal" evidence="1">
    <location>
        <begin position="7"/>
        <end position="387"/>
    </location>
</feature>
<gene>
    <name evidence="2" type="ORF">THIOM_004544</name>
</gene>
<name>A0A176RVQ5_9GAMM</name>
<dbReference type="AlphaFoldDB" id="A0A176RVQ5"/>
<organism evidence="2 3">
    <name type="scientific">Candidatus Thiomargarita nelsonii</name>
    <dbReference type="NCBI Taxonomy" id="1003181"/>
    <lineage>
        <taxon>Bacteria</taxon>
        <taxon>Pseudomonadati</taxon>
        <taxon>Pseudomonadota</taxon>
        <taxon>Gammaproteobacteria</taxon>
        <taxon>Thiotrichales</taxon>
        <taxon>Thiotrichaceae</taxon>
        <taxon>Thiomargarita</taxon>
    </lineage>
</organism>
<evidence type="ECO:0000313" key="2">
    <source>
        <dbReference type="EMBL" id="OAD19798.1"/>
    </source>
</evidence>
<reference evidence="2 3" key="1">
    <citation type="submission" date="2016-05" db="EMBL/GenBank/DDBJ databases">
        <title>Single-cell genome of chain-forming Candidatus Thiomargarita nelsonii and comparison to other large sulfur-oxidizing bacteria.</title>
        <authorList>
            <person name="Winkel M."/>
            <person name="Salman V."/>
            <person name="Woyke T."/>
            <person name="Schulz-Vogt H."/>
            <person name="Richter M."/>
            <person name="Flood B."/>
            <person name="Bailey J."/>
            <person name="Amann R."/>
            <person name="Mussmann M."/>
        </authorList>
    </citation>
    <scope>NUCLEOTIDE SEQUENCE [LARGE SCALE GENOMIC DNA]</scope>
    <source>
        <strain evidence="2 3">THI036</strain>
    </source>
</reference>
<protein>
    <recommendedName>
        <fullName evidence="1">N,N-dimethylformamidase beta subunit-like C-terminal domain-containing protein</fullName>
    </recommendedName>
</protein>
<evidence type="ECO:0000313" key="3">
    <source>
        <dbReference type="Proteomes" id="UP000076962"/>
    </source>
</evidence>
<comment type="caution">
    <text evidence="2">The sequence shown here is derived from an EMBL/GenBank/DDBJ whole genome shotgun (WGS) entry which is preliminary data.</text>
</comment>
<dbReference type="InterPro" id="IPR029062">
    <property type="entry name" value="Class_I_gatase-like"/>
</dbReference>